<dbReference type="OrthoDB" id="407058at2759"/>
<feature type="compositionally biased region" description="Acidic residues" evidence="1">
    <location>
        <begin position="12"/>
        <end position="25"/>
    </location>
</feature>
<evidence type="ECO:0000313" key="3">
    <source>
        <dbReference type="Proteomes" id="UP000789595"/>
    </source>
</evidence>
<evidence type="ECO:0008006" key="4">
    <source>
        <dbReference type="Google" id="ProtNLM"/>
    </source>
</evidence>
<dbReference type="AlphaFoldDB" id="A0A8J2SW45"/>
<accession>A0A8J2SW45</accession>
<organism evidence="2 3">
    <name type="scientific">Pelagomonas calceolata</name>
    <dbReference type="NCBI Taxonomy" id="35677"/>
    <lineage>
        <taxon>Eukaryota</taxon>
        <taxon>Sar</taxon>
        <taxon>Stramenopiles</taxon>
        <taxon>Ochrophyta</taxon>
        <taxon>Pelagophyceae</taxon>
        <taxon>Pelagomonadales</taxon>
        <taxon>Pelagomonadaceae</taxon>
        <taxon>Pelagomonas</taxon>
    </lineage>
</organism>
<comment type="caution">
    <text evidence="2">The sequence shown here is derived from an EMBL/GenBank/DDBJ whole genome shotgun (WGS) entry which is preliminary data.</text>
</comment>
<proteinExistence type="predicted"/>
<gene>
    <name evidence="2" type="ORF">PECAL_4P17080</name>
</gene>
<dbReference type="InterPro" id="IPR008979">
    <property type="entry name" value="Galactose-bd-like_sf"/>
</dbReference>
<keyword evidence="3" id="KW-1185">Reference proteome</keyword>
<feature type="region of interest" description="Disordered" evidence="1">
    <location>
        <begin position="57"/>
        <end position="80"/>
    </location>
</feature>
<evidence type="ECO:0000256" key="1">
    <source>
        <dbReference type="SAM" id="MobiDB-lite"/>
    </source>
</evidence>
<dbReference type="Proteomes" id="UP000789595">
    <property type="component" value="Unassembled WGS sequence"/>
</dbReference>
<sequence>MYKMRSRTKEQQEEDGLFYDAPDEEAAPLPPPRYHYLKRVGAALMLAVMVFACTRRDADEEPPPPPRIATPTLDTNLPHPHEWAPPQKRLVHYIDLTRPPTPHQQMRLISRNKPVTASVRGNLGEASVVTNGLKNDWLKDRWQAAKNMQGAPIPGAHWLLVDLEATCVVERIDVEFESAFARDYTLKGRSKTGAWVSLAVGASAVESRPAKQRILHRLSSNSMAPVDQIKLDIARPGTRWGTSVWELDIFGTCAG</sequence>
<protein>
    <recommendedName>
        <fullName evidence="4">F5/8 type C domain-containing protein</fullName>
    </recommendedName>
</protein>
<name>A0A8J2SW45_9STRA</name>
<dbReference type="SUPFAM" id="SSF49785">
    <property type="entry name" value="Galactose-binding domain-like"/>
    <property type="match status" value="1"/>
</dbReference>
<dbReference type="EMBL" id="CAKKNE010000004">
    <property type="protein sequence ID" value="CAH0374429.1"/>
    <property type="molecule type" value="Genomic_DNA"/>
</dbReference>
<evidence type="ECO:0000313" key="2">
    <source>
        <dbReference type="EMBL" id="CAH0374429.1"/>
    </source>
</evidence>
<reference evidence="2" key="1">
    <citation type="submission" date="2021-11" db="EMBL/GenBank/DDBJ databases">
        <authorList>
            <consortium name="Genoscope - CEA"/>
            <person name="William W."/>
        </authorList>
    </citation>
    <scope>NUCLEOTIDE SEQUENCE</scope>
</reference>
<dbReference type="Gene3D" id="2.60.120.260">
    <property type="entry name" value="Galactose-binding domain-like"/>
    <property type="match status" value="1"/>
</dbReference>
<feature type="region of interest" description="Disordered" evidence="1">
    <location>
        <begin position="1"/>
        <end position="25"/>
    </location>
</feature>